<keyword evidence="3" id="KW-0202">Cytokine</keyword>
<dbReference type="GO" id="GO:0005615">
    <property type="term" value="C:extracellular space"/>
    <property type="evidence" value="ECO:0007669"/>
    <property type="project" value="UniProtKB-KW"/>
</dbReference>
<dbReference type="Proteomes" id="UP000515156">
    <property type="component" value="Chromosome 3"/>
</dbReference>
<dbReference type="GO" id="GO:0005125">
    <property type="term" value="F:cytokine activity"/>
    <property type="evidence" value="ECO:0007669"/>
    <property type="project" value="UniProtKB-KW"/>
</dbReference>
<dbReference type="PANTHER" id="PTHR11471:SF13">
    <property type="entry name" value="TNF FAMILY PROFILE DOMAIN-CONTAINING PROTEIN"/>
    <property type="match status" value="1"/>
</dbReference>
<keyword evidence="5" id="KW-0812">Transmembrane</keyword>
<dbReference type="GO" id="GO:0006955">
    <property type="term" value="P:immune response"/>
    <property type="evidence" value="ECO:0007669"/>
    <property type="project" value="InterPro"/>
</dbReference>
<dbReference type="InterPro" id="IPR006052">
    <property type="entry name" value="TNF_dom"/>
</dbReference>
<dbReference type="KEGG" id="muo:115464339"/>
<dbReference type="RefSeq" id="XP_030050587.1">
    <property type="nucleotide sequence ID" value="XM_030194727.1"/>
</dbReference>
<proteinExistence type="inferred from homology"/>
<dbReference type="PROSITE" id="PS50049">
    <property type="entry name" value="THD_2"/>
    <property type="match status" value="1"/>
</dbReference>
<feature type="domain" description="THD" evidence="6">
    <location>
        <begin position="83"/>
        <end position="223"/>
    </location>
</feature>
<dbReference type="AlphaFoldDB" id="A0A6P7X4P1"/>
<comment type="similarity">
    <text evidence="2">Belongs to the tumor necrosis factor family.</text>
</comment>
<evidence type="ECO:0000256" key="2">
    <source>
        <dbReference type="ARBA" id="ARBA00008670"/>
    </source>
</evidence>
<dbReference type="OrthoDB" id="9933527at2759"/>
<comment type="subcellular location">
    <subcellularLocation>
        <location evidence="1">Membrane</location>
    </subcellularLocation>
</comment>
<dbReference type="Gene3D" id="2.60.120.40">
    <property type="match status" value="1"/>
</dbReference>
<dbReference type="GO" id="GO:0016020">
    <property type="term" value="C:membrane"/>
    <property type="evidence" value="ECO:0007669"/>
    <property type="project" value="UniProtKB-SubCell"/>
</dbReference>
<dbReference type="SUPFAM" id="SSF49842">
    <property type="entry name" value="TNF-like"/>
    <property type="match status" value="1"/>
</dbReference>
<evidence type="ECO:0000256" key="3">
    <source>
        <dbReference type="ARBA" id="ARBA00022514"/>
    </source>
</evidence>
<dbReference type="InParanoid" id="A0A6P7X4P1"/>
<dbReference type="PANTHER" id="PTHR11471">
    <property type="entry name" value="TUMOR NECROSIS FACTOR FAMILY MEMBER"/>
    <property type="match status" value="1"/>
</dbReference>
<protein>
    <submittedName>
        <fullName evidence="8">Tumor necrosis factor ligand superfamily member 6-like</fullName>
    </submittedName>
</protein>
<evidence type="ECO:0000256" key="4">
    <source>
        <dbReference type="ARBA" id="ARBA00023136"/>
    </source>
</evidence>
<evidence type="ECO:0000256" key="1">
    <source>
        <dbReference type="ARBA" id="ARBA00004370"/>
    </source>
</evidence>
<gene>
    <name evidence="8" type="primary">LOC115464339</name>
</gene>
<dbReference type="GeneID" id="115464339"/>
<organism evidence="7 8">
    <name type="scientific">Microcaecilia unicolor</name>
    <dbReference type="NCBI Taxonomy" id="1415580"/>
    <lineage>
        <taxon>Eukaryota</taxon>
        <taxon>Metazoa</taxon>
        <taxon>Chordata</taxon>
        <taxon>Craniata</taxon>
        <taxon>Vertebrata</taxon>
        <taxon>Euteleostomi</taxon>
        <taxon>Amphibia</taxon>
        <taxon>Gymnophiona</taxon>
        <taxon>Siphonopidae</taxon>
        <taxon>Microcaecilia</taxon>
    </lineage>
</organism>
<keyword evidence="7" id="KW-1185">Reference proteome</keyword>
<dbReference type="Pfam" id="PF00229">
    <property type="entry name" value="TNF"/>
    <property type="match status" value="1"/>
</dbReference>
<sequence length="243" mass="27141">MCSNETEGMGDSLQKVRDCHCCIPMEVISLPPRCPSSPETPQKLTPTKHPWLLYVLLLWCATLTLSFLGMAGYVITGNRAQQQTSHSIRQETSSNQAELAASDTQMEETLQWDMDNSATLYNFRYSQGSIVIPSVGYYYIYSQVTFNNLESENIEQHLLQKTPHYPHPISLLESSITTGCHAHTLSLGGAFCFDKGTEIYVNVSYPNNVNTEHTRTFFGAFQLANTPSCRKKEPEDVTQAGVA</sequence>
<evidence type="ECO:0000259" key="6">
    <source>
        <dbReference type="PROSITE" id="PS50049"/>
    </source>
</evidence>
<dbReference type="SMART" id="SM00207">
    <property type="entry name" value="TNF"/>
    <property type="match status" value="1"/>
</dbReference>
<dbReference type="GO" id="GO:0005164">
    <property type="term" value="F:tumor necrosis factor receptor binding"/>
    <property type="evidence" value="ECO:0007669"/>
    <property type="project" value="InterPro"/>
</dbReference>
<reference evidence="8" key="1">
    <citation type="submission" date="2025-08" db="UniProtKB">
        <authorList>
            <consortium name="RefSeq"/>
        </authorList>
    </citation>
    <scope>IDENTIFICATION</scope>
</reference>
<dbReference type="InterPro" id="IPR008983">
    <property type="entry name" value="Tumour_necrosis_fac-like_dom"/>
</dbReference>
<keyword evidence="5" id="KW-1133">Transmembrane helix</keyword>
<dbReference type="CDD" id="cd00184">
    <property type="entry name" value="TNF"/>
    <property type="match status" value="1"/>
</dbReference>
<evidence type="ECO:0000256" key="5">
    <source>
        <dbReference type="SAM" id="Phobius"/>
    </source>
</evidence>
<name>A0A6P7X4P1_9AMPH</name>
<accession>A0A6P7X4P1</accession>
<evidence type="ECO:0000313" key="7">
    <source>
        <dbReference type="Proteomes" id="UP000515156"/>
    </source>
</evidence>
<evidence type="ECO:0000313" key="8">
    <source>
        <dbReference type="RefSeq" id="XP_030050587.1"/>
    </source>
</evidence>
<keyword evidence="4 5" id="KW-0472">Membrane</keyword>
<feature type="transmembrane region" description="Helical" evidence="5">
    <location>
        <begin position="51"/>
        <end position="75"/>
    </location>
</feature>